<evidence type="ECO:0000256" key="1">
    <source>
        <dbReference type="ARBA" id="ARBA00023125"/>
    </source>
</evidence>
<dbReference type="AlphaFoldDB" id="A0A7X0U475"/>
<dbReference type="InterPro" id="IPR047057">
    <property type="entry name" value="MerR_fam"/>
</dbReference>
<feature type="domain" description="HTH merR-type" evidence="2">
    <location>
        <begin position="1"/>
        <end position="70"/>
    </location>
</feature>
<gene>
    <name evidence="3" type="ORF">HD593_009029</name>
</gene>
<dbReference type="SMART" id="SM00422">
    <property type="entry name" value="HTH_MERR"/>
    <property type="match status" value="1"/>
</dbReference>
<organism evidence="3 4">
    <name type="scientific">Nonomuraea rubra</name>
    <dbReference type="NCBI Taxonomy" id="46180"/>
    <lineage>
        <taxon>Bacteria</taxon>
        <taxon>Bacillati</taxon>
        <taxon>Actinomycetota</taxon>
        <taxon>Actinomycetes</taxon>
        <taxon>Streptosporangiales</taxon>
        <taxon>Streptosporangiaceae</taxon>
        <taxon>Nonomuraea</taxon>
    </lineage>
</organism>
<proteinExistence type="predicted"/>
<dbReference type="SUPFAM" id="SSF46955">
    <property type="entry name" value="Putative DNA-binding domain"/>
    <property type="match status" value="1"/>
</dbReference>
<accession>A0A7X0U475</accession>
<evidence type="ECO:0000259" key="2">
    <source>
        <dbReference type="PROSITE" id="PS50937"/>
    </source>
</evidence>
<keyword evidence="1 3" id="KW-0238">DNA-binding</keyword>
<dbReference type="Pfam" id="PF00376">
    <property type="entry name" value="MerR"/>
    <property type="match status" value="1"/>
</dbReference>
<name>A0A7X0U475_9ACTN</name>
<keyword evidence="4" id="KW-1185">Reference proteome</keyword>
<dbReference type="PANTHER" id="PTHR30204">
    <property type="entry name" value="REDOX-CYCLING DRUG-SENSING TRANSCRIPTIONAL ACTIVATOR SOXR"/>
    <property type="match status" value="1"/>
</dbReference>
<dbReference type="InterPro" id="IPR000551">
    <property type="entry name" value="MerR-type_HTH_dom"/>
</dbReference>
<comment type="caution">
    <text evidence="3">The sequence shown here is derived from an EMBL/GenBank/DDBJ whole genome shotgun (WGS) entry which is preliminary data.</text>
</comment>
<dbReference type="CDD" id="cd00592">
    <property type="entry name" value="HTH_MerR-like"/>
    <property type="match status" value="1"/>
</dbReference>
<sequence>MLTIGQLAARVGVTVRAVRHYHQCGLLPEPERDASGYRRYGPRAVVDLIRIKTLVAAGVPLARVEQLLRAGRDEFAAAIAEIDRQMAAKIADLTDHRAQLAELVAGDRLFLPPEVIELLDRQRALGVSERMNGIERDSWIMITALAPDQVLAWAATKSAALEDPELVRLYLAMDQAWDWPADDPRLPDLAEAIMDWDRRNPREDEASEGLAALMNSNSFESSPAWARLRRLMAARSAQRP</sequence>
<dbReference type="GO" id="GO:0003700">
    <property type="term" value="F:DNA-binding transcription factor activity"/>
    <property type="evidence" value="ECO:0007669"/>
    <property type="project" value="InterPro"/>
</dbReference>
<dbReference type="PANTHER" id="PTHR30204:SF93">
    <property type="entry name" value="HTH MERR-TYPE DOMAIN-CONTAINING PROTEIN"/>
    <property type="match status" value="1"/>
</dbReference>
<dbReference type="InterPro" id="IPR009061">
    <property type="entry name" value="DNA-bd_dom_put_sf"/>
</dbReference>
<reference evidence="3 4" key="1">
    <citation type="submission" date="2020-08" db="EMBL/GenBank/DDBJ databases">
        <title>Sequencing the genomes of 1000 actinobacteria strains.</title>
        <authorList>
            <person name="Klenk H.-P."/>
        </authorList>
    </citation>
    <scope>NUCLEOTIDE SEQUENCE [LARGE SCALE GENOMIC DNA]</scope>
    <source>
        <strain evidence="3 4">DSM 43768</strain>
    </source>
</reference>
<dbReference type="RefSeq" id="WP_185108952.1">
    <property type="nucleotide sequence ID" value="NZ_BAAAXY010000227.1"/>
</dbReference>
<protein>
    <submittedName>
        <fullName evidence="3">DNA-binding transcriptional MerR regulator</fullName>
    </submittedName>
</protein>
<dbReference type="PRINTS" id="PR00040">
    <property type="entry name" value="HTHMERR"/>
</dbReference>
<dbReference type="Proteomes" id="UP000565579">
    <property type="component" value="Unassembled WGS sequence"/>
</dbReference>
<dbReference type="EMBL" id="JACHMI010000001">
    <property type="protein sequence ID" value="MBB6554234.1"/>
    <property type="molecule type" value="Genomic_DNA"/>
</dbReference>
<dbReference type="GO" id="GO:0003677">
    <property type="term" value="F:DNA binding"/>
    <property type="evidence" value="ECO:0007669"/>
    <property type="project" value="UniProtKB-KW"/>
</dbReference>
<dbReference type="PROSITE" id="PS50937">
    <property type="entry name" value="HTH_MERR_2"/>
    <property type="match status" value="1"/>
</dbReference>
<dbReference type="Gene3D" id="1.10.1660.10">
    <property type="match status" value="1"/>
</dbReference>
<evidence type="ECO:0000313" key="3">
    <source>
        <dbReference type="EMBL" id="MBB6554234.1"/>
    </source>
</evidence>
<evidence type="ECO:0000313" key="4">
    <source>
        <dbReference type="Proteomes" id="UP000565579"/>
    </source>
</evidence>